<protein>
    <submittedName>
        <fullName evidence="4">RnhA operon protein</fullName>
    </submittedName>
</protein>
<feature type="region of interest" description="Disordered" evidence="1">
    <location>
        <begin position="1"/>
        <end position="26"/>
    </location>
</feature>
<evidence type="ECO:0000313" key="5">
    <source>
        <dbReference type="Proteomes" id="UP000281564"/>
    </source>
</evidence>
<organism evidence="4 5">
    <name type="scientific">Halonotius pteroides</name>
    <dbReference type="NCBI Taxonomy" id="268735"/>
    <lineage>
        <taxon>Archaea</taxon>
        <taxon>Methanobacteriati</taxon>
        <taxon>Methanobacteriota</taxon>
        <taxon>Stenosarchaea group</taxon>
        <taxon>Halobacteria</taxon>
        <taxon>Halobacteriales</taxon>
        <taxon>Haloferacaceae</taxon>
        <taxon>Halonotius</taxon>
    </lineage>
</organism>
<reference evidence="4 5" key="1">
    <citation type="submission" date="2018-06" db="EMBL/GenBank/DDBJ databases">
        <title>Halonotius sp. F13-13 a new haloarchaeeon isolated from a solar saltern from Isla Cristina, Huelva, Spain.</title>
        <authorList>
            <person name="Duran-Viseras A."/>
            <person name="Sanchez-Porro C."/>
            <person name="Ventosa A."/>
        </authorList>
    </citation>
    <scope>NUCLEOTIDE SEQUENCE [LARGE SCALE GENOMIC DNA]</scope>
    <source>
        <strain evidence="4 5">CECT 7525</strain>
    </source>
</reference>
<dbReference type="EMBL" id="QMDW01000021">
    <property type="protein sequence ID" value="RJX48399.1"/>
    <property type="molecule type" value="Genomic_DNA"/>
</dbReference>
<dbReference type="OrthoDB" id="203809at2157"/>
<gene>
    <name evidence="4" type="ORF">DP106_12210</name>
</gene>
<feature type="domain" description="DUF7108" evidence="3">
    <location>
        <begin position="104"/>
        <end position="192"/>
    </location>
</feature>
<evidence type="ECO:0000256" key="1">
    <source>
        <dbReference type="SAM" id="MobiDB-lite"/>
    </source>
</evidence>
<dbReference type="RefSeq" id="WP_120085677.1">
    <property type="nucleotide sequence ID" value="NZ_QMDW01000021.1"/>
</dbReference>
<accession>A0A3A6Q7B3</accession>
<dbReference type="Proteomes" id="UP000281564">
    <property type="component" value="Unassembled WGS sequence"/>
</dbReference>
<name>A0A3A6Q7B3_9EURY</name>
<proteinExistence type="predicted"/>
<feature type="compositionally biased region" description="Acidic residues" evidence="1">
    <location>
        <begin position="1"/>
        <end position="14"/>
    </location>
</feature>
<dbReference type="Pfam" id="PF23418">
    <property type="entry name" value="DUF7108"/>
    <property type="match status" value="1"/>
</dbReference>
<keyword evidence="5" id="KW-1185">Reference proteome</keyword>
<evidence type="ECO:0000313" key="4">
    <source>
        <dbReference type="EMBL" id="RJX48399.1"/>
    </source>
</evidence>
<dbReference type="AlphaFoldDB" id="A0A3A6Q7B3"/>
<dbReference type="InterPro" id="IPR055532">
    <property type="entry name" value="DUF7108_N"/>
</dbReference>
<evidence type="ECO:0000259" key="3">
    <source>
        <dbReference type="Pfam" id="PF23420"/>
    </source>
</evidence>
<dbReference type="Pfam" id="PF23420">
    <property type="entry name" value="DUF7108_C"/>
    <property type="match status" value="1"/>
</dbReference>
<sequence>MTDTDSTTDTEPDDAAPLPEAVVDDAERLTRLARQAPDAAEADAYRADRAETVAAHDYTARIREDDDTLVLYPDEWIEDGTVQLDRIDDTDRAVEIPLSGSGDDTWATVEAHNAALVDAVDDAHGSMHAANARAFADFMGNHYCRRVETATADELAEFYAEYYRRNVWASADQQAALDASLKYVFAAADTECPEWSTKSSDE</sequence>
<dbReference type="InterPro" id="IPR056494">
    <property type="entry name" value="DUF7108_C"/>
</dbReference>
<feature type="domain" description="DUF7108" evidence="2">
    <location>
        <begin position="18"/>
        <end position="100"/>
    </location>
</feature>
<evidence type="ECO:0000259" key="2">
    <source>
        <dbReference type="Pfam" id="PF23418"/>
    </source>
</evidence>
<comment type="caution">
    <text evidence="4">The sequence shown here is derived from an EMBL/GenBank/DDBJ whole genome shotgun (WGS) entry which is preliminary data.</text>
</comment>